<dbReference type="AlphaFoldDB" id="A0A3N4JBP4"/>
<proteinExistence type="predicted"/>
<evidence type="ECO:0000313" key="3">
    <source>
        <dbReference type="Proteomes" id="UP000276215"/>
    </source>
</evidence>
<keyword evidence="3" id="KW-1185">Reference proteome</keyword>
<dbReference type="STRING" id="1336337.A0A3N4JBP4"/>
<accession>A0A3N4JBP4</accession>
<gene>
    <name evidence="2" type="ORF">L873DRAFT_1812442</name>
</gene>
<protein>
    <recommendedName>
        <fullName evidence="1">CHAT domain-containing protein</fullName>
    </recommendedName>
</protein>
<feature type="domain" description="CHAT" evidence="1">
    <location>
        <begin position="67"/>
        <end position="381"/>
    </location>
</feature>
<reference evidence="2 3" key="1">
    <citation type="journal article" date="2018" name="Nat. Ecol. Evol.">
        <title>Pezizomycetes genomes reveal the molecular basis of ectomycorrhizal truffle lifestyle.</title>
        <authorList>
            <person name="Murat C."/>
            <person name="Payen T."/>
            <person name="Noel B."/>
            <person name="Kuo A."/>
            <person name="Morin E."/>
            <person name="Chen J."/>
            <person name="Kohler A."/>
            <person name="Krizsan K."/>
            <person name="Balestrini R."/>
            <person name="Da Silva C."/>
            <person name="Montanini B."/>
            <person name="Hainaut M."/>
            <person name="Levati E."/>
            <person name="Barry K.W."/>
            <person name="Belfiori B."/>
            <person name="Cichocki N."/>
            <person name="Clum A."/>
            <person name="Dockter R.B."/>
            <person name="Fauchery L."/>
            <person name="Guy J."/>
            <person name="Iotti M."/>
            <person name="Le Tacon F."/>
            <person name="Lindquist E.A."/>
            <person name="Lipzen A."/>
            <person name="Malagnac F."/>
            <person name="Mello A."/>
            <person name="Molinier V."/>
            <person name="Miyauchi S."/>
            <person name="Poulain J."/>
            <person name="Riccioni C."/>
            <person name="Rubini A."/>
            <person name="Sitrit Y."/>
            <person name="Splivallo R."/>
            <person name="Traeger S."/>
            <person name="Wang M."/>
            <person name="Zifcakova L."/>
            <person name="Wipf D."/>
            <person name="Zambonelli A."/>
            <person name="Paolocci F."/>
            <person name="Nowrousian M."/>
            <person name="Ottonello S."/>
            <person name="Baldrian P."/>
            <person name="Spatafora J.W."/>
            <person name="Henrissat B."/>
            <person name="Nagy L.G."/>
            <person name="Aury J.M."/>
            <person name="Wincker P."/>
            <person name="Grigoriev I.V."/>
            <person name="Bonfante P."/>
            <person name="Martin F.M."/>
        </authorList>
    </citation>
    <scope>NUCLEOTIDE SEQUENCE [LARGE SCALE GENOMIC DNA]</scope>
    <source>
        <strain evidence="2 3">120613-1</strain>
    </source>
</reference>
<dbReference type="Pfam" id="PF12770">
    <property type="entry name" value="CHAT"/>
    <property type="match status" value="1"/>
</dbReference>
<dbReference type="InterPro" id="IPR024983">
    <property type="entry name" value="CHAT_dom"/>
</dbReference>
<dbReference type="EMBL" id="ML120422">
    <property type="protein sequence ID" value="RPA95676.1"/>
    <property type="molecule type" value="Genomic_DNA"/>
</dbReference>
<dbReference type="Proteomes" id="UP000276215">
    <property type="component" value="Unassembled WGS sequence"/>
</dbReference>
<dbReference type="OrthoDB" id="9991317at2759"/>
<organism evidence="2 3">
    <name type="scientific">Choiromyces venosus 120613-1</name>
    <dbReference type="NCBI Taxonomy" id="1336337"/>
    <lineage>
        <taxon>Eukaryota</taxon>
        <taxon>Fungi</taxon>
        <taxon>Dikarya</taxon>
        <taxon>Ascomycota</taxon>
        <taxon>Pezizomycotina</taxon>
        <taxon>Pezizomycetes</taxon>
        <taxon>Pezizales</taxon>
        <taxon>Tuberaceae</taxon>
        <taxon>Choiromyces</taxon>
    </lineage>
</organism>
<sequence length="382" mass="41766">MSENGPIVVLNSTHYRSDAIIVAPSELEPPSLKLEDIERRMNQLAGFGRAQQTIFRRRENNLKLNDILHWLWDPAVGPILDELQRCKAVSTGGVGIHDLTGVWWIGVGPLSVAPFHAAGYHSPGSTRNTLSRVISTYISTIKALSYARQKQFELFGGSDISCSTDNSRSDNIIRKPNARLLLMSMPKTPGATKLPGASQEVQYISAETAKIGIETSALSEPTPTAVLNEVADFNFVHFACHGVSDVNPSDSHLMLPSPDGANAAKLRVRDISTLNTQNAHLAYLSACSSARNSSRSLADEAIHLASGFQLAGFSHVLANLWETNDSASSEVARDFYHLLFQNHGTGDWHYQVAAPFHEVVKRLLDKRPPNPLIWASFIHTGA</sequence>
<evidence type="ECO:0000313" key="2">
    <source>
        <dbReference type="EMBL" id="RPA95676.1"/>
    </source>
</evidence>
<name>A0A3N4JBP4_9PEZI</name>
<evidence type="ECO:0000259" key="1">
    <source>
        <dbReference type="Pfam" id="PF12770"/>
    </source>
</evidence>